<accession>A0A426U815</accession>
<dbReference type="InterPro" id="IPR050138">
    <property type="entry name" value="DHOase/Allantoinase_Hydrolase"/>
</dbReference>
<evidence type="ECO:0000313" key="9">
    <source>
        <dbReference type="EMBL" id="RRR76352.1"/>
    </source>
</evidence>
<dbReference type="CDD" id="cd01317">
    <property type="entry name" value="DHOase_IIa"/>
    <property type="match status" value="1"/>
</dbReference>
<comment type="pathway">
    <text evidence="6">Pyrimidine metabolism; UMP biosynthesis via de novo pathway; (S)-dihydroorotate from bicarbonate: step 3/3.</text>
</comment>
<dbReference type="Proteomes" id="UP000280307">
    <property type="component" value="Unassembled WGS sequence"/>
</dbReference>
<dbReference type="SUPFAM" id="SSF51556">
    <property type="entry name" value="Metallo-dependent hydrolases"/>
    <property type="match status" value="1"/>
</dbReference>
<evidence type="ECO:0000259" key="8">
    <source>
        <dbReference type="Pfam" id="PF12890"/>
    </source>
</evidence>
<keyword evidence="4 6" id="KW-0378">Hydrolase</keyword>
<dbReference type="PANTHER" id="PTHR43668">
    <property type="entry name" value="ALLANTOINASE"/>
    <property type="match status" value="1"/>
</dbReference>
<evidence type="ECO:0000313" key="10">
    <source>
        <dbReference type="Proteomes" id="UP000280307"/>
    </source>
</evidence>
<evidence type="ECO:0000256" key="2">
    <source>
        <dbReference type="ARBA" id="ARBA00010286"/>
    </source>
</evidence>
<dbReference type="EMBL" id="RSAS01000124">
    <property type="protein sequence ID" value="RRR76352.1"/>
    <property type="molecule type" value="Genomic_DNA"/>
</dbReference>
<gene>
    <name evidence="6" type="primary">pyrC</name>
    <name evidence="9" type="ORF">EI684_03130</name>
</gene>
<sequence>MRYLICNGSIIDPARRVATVGDVWVADGVVEQLVDLTDLHAAPEPVGDEVTVINARGCVIAPGFTDLHAHLREPGDEHKETLASGGLAAAMGGFTTVCAMPSTKPALDNAALVRHVRAIAERDSSVRIEVIGALTKGREGHGLADLMELAEAGCIAFGDGGRPVSDAALMANALSYASVLGLPVMTYCEDLRLTAGWAMHEGVISTRLGLAGFPKAAEESFIARDIALAEAAGAHLHICQVSTAGGVALIRSAKARGVRVTAEVTPHHLTLTDRWVMGNLVPHDTTMITQTARRGRRSKTHPELGLPSWLDPSLLPPYDPSTRVAPPLRTDEDVEALIEGLRDGTIDAIATGHAPHALVDKECEYALAAPGISGLETTLALVLTLVHRGEMDLVNMIAKLTEGPAQVLGRSPSTLHPGARADLVIFNPDEYWTVDTSKFASKGRNNPLHGQRLKGQVMLTMAAGKIAYRRENFGHGGGHSHPTASRLEGILPSDS</sequence>
<dbReference type="PANTHER" id="PTHR43668:SF2">
    <property type="entry name" value="ALLANTOINASE"/>
    <property type="match status" value="1"/>
</dbReference>
<dbReference type="InterPro" id="IPR024403">
    <property type="entry name" value="DHOase_cat"/>
</dbReference>
<feature type="binding site" evidence="6">
    <location>
        <position position="356"/>
    </location>
    <ligand>
        <name>substrate</name>
    </ligand>
</feature>
<dbReference type="GO" id="GO:0008270">
    <property type="term" value="F:zinc ion binding"/>
    <property type="evidence" value="ECO:0007669"/>
    <property type="project" value="UniProtKB-UniRule"/>
</dbReference>
<dbReference type="GO" id="GO:0004038">
    <property type="term" value="F:allantoinase activity"/>
    <property type="evidence" value="ECO:0007669"/>
    <property type="project" value="TreeGrafter"/>
</dbReference>
<comment type="caution">
    <text evidence="6">Lacks conserved residue(s) required for the propagation of feature annotation.</text>
</comment>
<comment type="similarity">
    <text evidence="2 6">Belongs to the metallo-dependent hydrolases superfamily. DHOase family. Class I DHOase subfamily.</text>
</comment>
<keyword evidence="5 6" id="KW-0665">Pyrimidine biosynthesis</keyword>
<feature type="region of interest" description="Disordered" evidence="7">
    <location>
        <begin position="472"/>
        <end position="495"/>
    </location>
</feature>
<comment type="caution">
    <text evidence="9">The sequence shown here is derived from an EMBL/GenBank/DDBJ whole genome shotgun (WGS) entry which is preliminary data.</text>
</comment>
<reference evidence="9 10" key="1">
    <citation type="submission" date="2018-12" db="EMBL/GenBank/DDBJ databases">
        <title>Genome Sequence of Candidatus Viridilinea halotolerans isolated from saline sulfide-rich spring.</title>
        <authorList>
            <person name="Grouzdev D.S."/>
            <person name="Burganskaya E.I."/>
            <person name="Krutkina M.S."/>
            <person name="Sukhacheva M.V."/>
            <person name="Gorlenko V.M."/>
        </authorList>
    </citation>
    <scope>NUCLEOTIDE SEQUENCE [LARGE SCALE GENOMIC DNA]</scope>
    <source>
        <strain evidence="9">Chok-6</strain>
    </source>
</reference>
<dbReference type="EC" id="3.5.2.3" evidence="6"/>
<dbReference type="HAMAP" id="MF_00220_B">
    <property type="entry name" value="PyrC_classI_B"/>
    <property type="match status" value="1"/>
</dbReference>
<evidence type="ECO:0000256" key="7">
    <source>
        <dbReference type="SAM" id="MobiDB-lite"/>
    </source>
</evidence>
<keyword evidence="6" id="KW-0862">Zinc</keyword>
<comment type="catalytic activity">
    <reaction evidence="6">
        <text>(S)-dihydroorotate + H2O = N-carbamoyl-L-aspartate + H(+)</text>
        <dbReference type="Rhea" id="RHEA:24296"/>
        <dbReference type="ChEBI" id="CHEBI:15377"/>
        <dbReference type="ChEBI" id="CHEBI:15378"/>
        <dbReference type="ChEBI" id="CHEBI:30864"/>
        <dbReference type="ChEBI" id="CHEBI:32814"/>
        <dbReference type="EC" id="3.5.2.3"/>
    </reaction>
</comment>
<dbReference type="Pfam" id="PF12890">
    <property type="entry name" value="DHOase"/>
    <property type="match status" value="1"/>
</dbReference>
<dbReference type="PROSITE" id="PS00482">
    <property type="entry name" value="DIHYDROOROTASE_1"/>
    <property type="match status" value="1"/>
</dbReference>
<dbReference type="GO" id="GO:0004151">
    <property type="term" value="F:dihydroorotase activity"/>
    <property type="evidence" value="ECO:0007669"/>
    <property type="project" value="UniProtKB-UniRule"/>
</dbReference>
<evidence type="ECO:0000256" key="3">
    <source>
        <dbReference type="ARBA" id="ARBA00022723"/>
    </source>
</evidence>
<dbReference type="InterPro" id="IPR004722">
    <property type="entry name" value="DHOase"/>
</dbReference>
<dbReference type="SUPFAM" id="SSF51338">
    <property type="entry name" value="Composite domain of metallo-dependent hydrolases"/>
    <property type="match status" value="1"/>
</dbReference>
<evidence type="ECO:0000256" key="6">
    <source>
        <dbReference type="HAMAP-Rule" id="MF_00220"/>
    </source>
</evidence>
<feature type="binding site" evidence="6">
    <location>
        <position position="70"/>
    </location>
    <ligand>
        <name>Zn(2+)</name>
        <dbReference type="ChEBI" id="CHEBI:29105"/>
        <label>1</label>
    </ligand>
</feature>
<feature type="binding site" evidence="6">
    <location>
        <begin position="370"/>
        <end position="371"/>
    </location>
    <ligand>
        <name>substrate</name>
    </ligand>
</feature>
<proteinExistence type="inferred from homology"/>
<dbReference type="GO" id="GO:0006145">
    <property type="term" value="P:purine nucleobase catabolic process"/>
    <property type="evidence" value="ECO:0007669"/>
    <property type="project" value="TreeGrafter"/>
</dbReference>
<feature type="binding site" evidence="6">
    <location>
        <begin position="70"/>
        <end position="72"/>
    </location>
    <ligand>
        <name>substrate</name>
    </ligand>
</feature>
<dbReference type="Gene3D" id="3.20.20.140">
    <property type="entry name" value="Metal-dependent hydrolases"/>
    <property type="match status" value="1"/>
</dbReference>
<feature type="domain" description="Dihydroorotase catalytic" evidence="8">
    <location>
        <begin position="58"/>
        <end position="243"/>
    </location>
</feature>
<evidence type="ECO:0000256" key="5">
    <source>
        <dbReference type="ARBA" id="ARBA00022975"/>
    </source>
</evidence>
<dbReference type="AlphaFoldDB" id="A0A426U815"/>
<dbReference type="NCBIfam" id="TIGR00857">
    <property type="entry name" value="pyrC_multi"/>
    <property type="match status" value="1"/>
</dbReference>
<protein>
    <recommendedName>
        <fullName evidence="6">Dihydroorotase</fullName>
        <shortName evidence="6">DHOase</shortName>
        <ecNumber evidence="6">3.5.2.3</ecNumber>
    </recommendedName>
</protein>
<dbReference type="UniPathway" id="UPA00070">
    <property type="reaction ID" value="UER00117"/>
</dbReference>
<keyword evidence="3 6" id="KW-0479">Metal-binding</keyword>
<comment type="cofactor">
    <cofactor evidence="6">
        <name>Zn(2+)</name>
        <dbReference type="ChEBI" id="CHEBI:29105"/>
    </cofactor>
    <text evidence="6">Binds 2 Zn(2+) ions per subunit.</text>
</comment>
<comment type="function">
    <text evidence="1 6">Catalyzes the reversible cyclization of carbamoyl aspartate to dihydroorotate.</text>
</comment>
<dbReference type="InterPro" id="IPR032466">
    <property type="entry name" value="Metal_Hydrolase"/>
</dbReference>
<evidence type="ECO:0000256" key="1">
    <source>
        <dbReference type="ARBA" id="ARBA00002368"/>
    </source>
</evidence>
<organism evidence="9 10">
    <name type="scientific">Candidatus Viridilinea halotolerans</name>
    <dbReference type="NCBI Taxonomy" id="2491704"/>
    <lineage>
        <taxon>Bacteria</taxon>
        <taxon>Bacillati</taxon>
        <taxon>Chloroflexota</taxon>
        <taxon>Chloroflexia</taxon>
        <taxon>Chloroflexales</taxon>
        <taxon>Chloroflexineae</taxon>
        <taxon>Oscillochloridaceae</taxon>
        <taxon>Candidatus Viridilinea</taxon>
    </lineage>
</organism>
<evidence type="ECO:0000256" key="4">
    <source>
        <dbReference type="ARBA" id="ARBA00022801"/>
    </source>
</evidence>
<dbReference type="InterPro" id="IPR011059">
    <property type="entry name" value="Metal-dep_hydrolase_composite"/>
</dbReference>
<dbReference type="GO" id="GO:0005737">
    <property type="term" value="C:cytoplasm"/>
    <property type="evidence" value="ECO:0007669"/>
    <property type="project" value="TreeGrafter"/>
</dbReference>
<dbReference type="InterPro" id="IPR002195">
    <property type="entry name" value="Dihydroorotase_CS"/>
</dbReference>
<feature type="binding site" evidence="6">
    <location>
        <position position="68"/>
    </location>
    <ligand>
        <name>Zn(2+)</name>
        <dbReference type="ChEBI" id="CHEBI:29105"/>
        <label>1</label>
    </ligand>
</feature>
<dbReference type="GO" id="GO:0044205">
    <property type="term" value="P:'de novo' UMP biosynthetic process"/>
    <property type="evidence" value="ECO:0007669"/>
    <property type="project" value="UniProtKB-UniRule"/>
</dbReference>
<name>A0A426U815_9CHLR</name>